<dbReference type="SFLD" id="SFLDG01129">
    <property type="entry name" value="C1.5:_HAD__Beta-PGM__Phosphata"/>
    <property type="match status" value="1"/>
</dbReference>
<evidence type="ECO:0000313" key="2">
    <source>
        <dbReference type="Proteomes" id="UP000317893"/>
    </source>
</evidence>
<keyword evidence="2" id="KW-1185">Reference proteome</keyword>
<evidence type="ECO:0000313" key="1">
    <source>
        <dbReference type="EMBL" id="TQJ08553.1"/>
    </source>
</evidence>
<dbReference type="Proteomes" id="UP000317893">
    <property type="component" value="Unassembled WGS sequence"/>
</dbReference>
<dbReference type="Pfam" id="PF00702">
    <property type="entry name" value="Hydrolase"/>
    <property type="match status" value="1"/>
</dbReference>
<proteinExistence type="predicted"/>
<name>A0A542DZN6_9MICO</name>
<dbReference type="InterPro" id="IPR006439">
    <property type="entry name" value="HAD-SF_hydro_IA"/>
</dbReference>
<dbReference type="NCBIfam" id="TIGR01549">
    <property type="entry name" value="HAD-SF-IA-v1"/>
    <property type="match status" value="1"/>
</dbReference>
<dbReference type="EMBL" id="VFMN01000001">
    <property type="protein sequence ID" value="TQJ08553.1"/>
    <property type="molecule type" value="Genomic_DNA"/>
</dbReference>
<dbReference type="AlphaFoldDB" id="A0A542DZN6"/>
<dbReference type="GO" id="GO:0016787">
    <property type="term" value="F:hydrolase activity"/>
    <property type="evidence" value="ECO:0007669"/>
    <property type="project" value="UniProtKB-KW"/>
</dbReference>
<dbReference type="InterPro" id="IPR036412">
    <property type="entry name" value="HAD-like_sf"/>
</dbReference>
<organism evidence="1 2">
    <name type="scientific">Lapillicoccus jejuensis</name>
    <dbReference type="NCBI Taxonomy" id="402171"/>
    <lineage>
        <taxon>Bacteria</taxon>
        <taxon>Bacillati</taxon>
        <taxon>Actinomycetota</taxon>
        <taxon>Actinomycetes</taxon>
        <taxon>Micrococcales</taxon>
        <taxon>Intrasporangiaceae</taxon>
        <taxon>Lapillicoccus</taxon>
    </lineage>
</organism>
<dbReference type="Gene3D" id="3.40.50.1000">
    <property type="entry name" value="HAD superfamily/HAD-like"/>
    <property type="match status" value="1"/>
</dbReference>
<dbReference type="SFLD" id="SFLDS00003">
    <property type="entry name" value="Haloacid_Dehalogenase"/>
    <property type="match status" value="1"/>
</dbReference>
<dbReference type="SUPFAM" id="SSF56784">
    <property type="entry name" value="HAD-like"/>
    <property type="match status" value="1"/>
</dbReference>
<dbReference type="NCBIfam" id="TIGR01509">
    <property type="entry name" value="HAD-SF-IA-v3"/>
    <property type="match status" value="1"/>
</dbReference>
<dbReference type="PANTHER" id="PTHR46649">
    <property type="match status" value="1"/>
</dbReference>
<comment type="caution">
    <text evidence="1">The sequence shown here is derived from an EMBL/GenBank/DDBJ whole genome shotgun (WGS) entry which is preliminary data.</text>
</comment>
<dbReference type="PRINTS" id="PR00413">
    <property type="entry name" value="HADHALOGNASE"/>
</dbReference>
<protein>
    <submittedName>
        <fullName evidence="1">HAD superfamily hydrolase (TIGR01493 family)/HAD superfamily hydrolase (TIGR01509 family)/HAD superfamily hydrolase (TIGR01549 family)</fullName>
    </submittedName>
</protein>
<dbReference type="InterPro" id="IPR023214">
    <property type="entry name" value="HAD_sf"/>
</dbReference>
<sequence length="223" mass="23980">MPVTPVTAVLFDVHSTLLHGGDPHAWLAAGLARAGRSDGLAGLEDADATATWLDRVWEHARVLDPEARRDLSPAEHRRVWDETTADGPGLDPPLADALYDVMTDHWTPYDDTLPVLDALRARGVRVGALSNIGFDLRPLFERIGLTERLDALVLSYEAGVAKPDPAIFRHALAALGSTPQETLMVGDSWQDDAGAAGIGVRTLVLPRTDGPEHGLDLVLRLVG</sequence>
<accession>A0A542DZN6</accession>
<gene>
    <name evidence="1" type="ORF">FB458_1643</name>
</gene>
<keyword evidence="1" id="KW-0378">Hydrolase</keyword>
<reference evidence="1 2" key="1">
    <citation type="submission" date="2019-06" db="EMBL/GenBank/DDBJ databases">
        <title>Sequencing the genomes of 1000 actinobacteria strains.</title>
        <authorList>
            <person name="Klenk H.-P."/>
        </authorList>
    </citation>
    <scope>NUCLEOTIDE SEQUENCE [LARGE SCALE GENOMIC DNA]</scope>
    <source>
        <strain evidence="1 2">DSM 18607</strain>
    </source>
</reference>
<dbReference type="RefSeq" id="WP_170185601.1">
    <property type="nucleotide sequence ID" value="NZ_BAAAPR010000004.1"/>
</dbReference>
<dbReference type="PANTHER" id="PTHR46649:SF4">
    <property type="entry name" value="HALOACID DEHALOGENASE-LIKE HYDROLASE (HAD) SUPERFAMILY PROTEIN"/>
    <property type="match status" value="1"/>
</dbReference>